<organism evidence="1 2">
    <name type="scientific">Chitinophaga parva</name>
    <dbReference type="NCBI Taxonomy" id="2169414"/>
    <lineage>
        <taxon>Bacteria</taxon>
        <taxon>Pseudomonadati</taxon>
        <taxon>Bacteroidota</taxon>
        <taxon>Chitinophagia</taxon>
        <taxon>Chitinophagales</taxon>
        <taxon>Chitinophagaceae</taxon>
        <taxon>Chitinophaga</taxon>
    </lineage>
</organism>
<dbReference type="AlphaFoldDB" id="A0A2T7BI20"/>
<protein>
    <submittedName>
        <fullName evidence="1">Uncharacterized protein</fullName>
    </submittedName>
</protein>
<accession>A0A2T7BI20</accession>
<proteinExistence type="predicted"/>
<evidence type="ECO:0000313" key="1">
    <source>
        <dbReference type="EMBL" id="PUZ25914.1"/>
    </source>
</evidence>
<reference evidence="1 2" key="1">
    <citation type="submission" date="2018-04" db="EMBL/GenBank/DDBJ databases">
        <title>Chitinophaga fuyangensis sp. nov., isolated from soil in a chemical factory.</title>
        <authorList>
            <person name="Chen K."/>
        </authorList>
    </citation>
    <scope>NUCLEOTIDE SEQUENCE [LARGE SCALE GENOMIC DNA]</scope>
    <source>
        <strain evidence="1 2">LY-1</strain>
    </source>
</reference>
<comment type="caution">
    <text evidence="1">The sequence shown here is derived from an EMBL/GenBank/DDBJ whole genome shotgun (WGS) entry which is preliminary data.</text>
</comment>
<evidence type="ECO:0000313" key="2">
    <source>
        <dbReference type="Proteomes" id="UP000244450"/>
    </source>
</evidence>
<sequence length="62" mass="6740">MVNKTKSTIVVLGAKKLRSTFDAGFSTRAHAGGTKKYFLSPFLQYLYAGIVSEIKLSDRVAG</sequence>
<keyword evidence="2" id="KW-1185">Reference proteome</keyword>
<dbReference type="EMBL" id="QCYK01000002">
    <property type="protein sequence ID" value="PUZ25914.1"/>
    <property type="molecule type" value="Genomic_DNA"/>
</dbReference>
<dbReference type="Proteomes" id="UP000244450">
    <property type="component" value="Unassembled WGS sequence"/>
</dbReference>
<name>A0A2T7BI20_9BACT</name>
<gene>
    <name evidence="1" type="ORF">DCC81_16835</name>
</gene>